<dbReference type="GO" id="GO:0008804">
    <property type="term" value="F:carbamate kinase activity"/>
    <property type="evidence" value="ECO:0007669"/>
    <property type="project" value="InterPro"/>
</dbReference>
<evidence type="ECO:0000256" key="3">
    <source>
        <dbReference type="ARBA" id="ARBA00022679"/>
    </source>
</evidence>
<accession>A0A9Q2NQC9</accession>
<comment type="pathway">
    <text evidence="1">Amino-acid degradation; L-arginine degradation via ADI pathway.</text>
</comment>
<dbReference type="InterPro" id="IPR036393">
    <property type="entry name" value="AceGlu_kinase-like_sf"/>
</dbReference>
<dbReference type="Gene3D" id="3.40.1160.10">
    <property type="entry name" value="Acetylglutamate kinase-like"/>
    <property type="match status" value="1"/>
</dbReference>
<proteinExistence type="inferred from homology"/>
<feature type="compositionally biased region" description="Polar residues" evidence="6">
    <location>
        <begin position="318"/>
        <end position="331"/>
    </location>
</feature>
<sequence length="341" mass="35600">MTAMSVVVALGGNALLRRGEPMTAEAQRTNVRIAAKAIADLARDNQIVVAHGNGPQVGLLALQGMAFDAARPWPLDVLGAETEGMIGYLIEQELMNALPKDAHCTTLLSRVEVEGKDPAFDSPNKPIGPVYSKAEADQAVAEHGWSMVAEQKGQMRRVVPSPLPQRILGIDAIRLLLDAGHCVVCAGGGGIPVRRNAQGDMEGVEAVIDKDRTAALLALDLKADALLLLTDVVAVFRDWGTDTQLAIGRTTPSTLLALNLAAGSMGPKVEAATTFVRASGKIAGIGQLSDARAILEGFAGTRVLPEPANLRPRAASHGKTSGFTGADQPTSVWMDDGGAIA</sequence>
<reference evidence="8" key="1">
    <citation type="submission" date="2021-01" db="EMBL/GenBank/DDBJ databases">
        <title>Diatom-associated Roseobacters Show Island Model of Population Structure.</title>
        <authorList>
            <person name="Qu L."/>
            <person name="Feng X."/>
            <person name="Chen Y."/>
            <person name="Li L."/>
            <person name="Wang X."/>
            <person name="Hu Z."/>
            <person name="Wang H."/>
            <person name="Luo H."/>
        </authorList>
    </citation>
    <scope>NUCLEOTIDE SEQUENCE</scope>
    <source>
        <strain evidence="8">SM26-45</strain>
    </source>
</reference>
<keyword evidence="4 5" id="KW-0418">Kinase</keyword>
<dbReference type="AlphaFoldDB" id="A0A9Q2NQC9"/>
<dbReference type="PIRSF" id="PIRSF000723">
    <property type="entry name" value="Carbamate_kin"/>
    <property type="match status" value="1"/>
</dbReference>
<evidence type="ECO:0000313" key="8">
    <source>
        <dbReference type="EMBL" id="MBM2353513.1"/>
    </source>
</evidence>
<evidence type="ECO:0000256" key="1">
    <source>
        <dbReference type="ARBA" id="ARBA00004850"/>
    </source>
</evidence>
<dbReference type="CDD" id="cd04235">
    <property type="entry name" value="AAK_CK"/>
    <property type="match status" value="1"/>
</dbReference>
<dbReference type="PRINTS" id="PR01469">
    <property type="entry name" value="CARBMTKINASE"/>
</dbReference>
<organism evidence="8 9">
    <name type="scientific">Pseudosulfitobacter pseudonitzschiae</name>
    <dbReference type="NCBI Taxonomy" id="1402135"/>
    <lineage>
        <taxon>Bacteria</taxon>
        <taxon>Pseudomonadati</taxon>
        <taxon>Pseudomonadota</taxon>
        <taxon>Alphaproteobacteria</taxon>
        <taxon>Rhodobacterales</taxon>
        <taxon>Roseobacteraceae</taxon>
        <taxon>Pseudosulfitobacter</taxon>
    </lineage>
</organism>
<gene>
    <name evidence="8" type="ORF">JQX14_03120</name>
</gene>
<evidence type="ECO:0000256" key="2">
    <source>
        <dbReference type="ARBA" id="ARBA00011066"/>
    </source>
</evidence>
<evidence type="ECO:0000256" key="5">
    <source>
        <dbReference type="PIRNR" id="PIRNR000723"/>
    </source>
</evidence>
<feature type="region of interest" description="Disordered" evidence="6">
    <location>
        <begin position="311"/>
        <end position="341"/>
    </location>
</feature>
<dbReference type="GO" id="GO:0019546">
    <property type="term" value="P:L-arginine deiminase pathway"/>
    <property type="evidence" value="ECO:0007669"/>
    <property type="project" value="TreeGrafter"/>
</dbReference>
<dbReference type="Pfam" id="PF00696">
    <property type="entry name" value="AA_kinase"/>
    <property type="match status" value="1"/>
</dbReference>
<feature type="domain" description="Aspartate/glutamate/uridylate kinase" evidence="7">
    <location>
        <begin position="5"/>
        <end position="280"/>
    </location>
</feature>
<dbReference type="EMBL" id="JAFBWN010000002">
    <property type="protein sequence ID" value="MBM2353513.1"/>
    <property type="molecule type" value="Genomic_DNA"/>
</dbReference>
<evidence type="ECO:0000259" key="7">
    <source>
        <dbReference type="Pfam" id="PF00696"/>
    </source>
</evidence>
<dbReference type="Proteomes" id="UP000809337">
    <property type="component" value="Unassembled WGS sequence"/>
</dbReference>
<name>A0A9Q2NQC9_9RHOB</name>
<dbReference type="SUPFAM" id="SSF53633">
    <property type="entry name" value="Carbamate kinase-like"/>
    <property type="match status" value="1"/>
</dbReference>
<dbReference type="InterPro" id="IPR003964">
    <property type="entry name" value="Carb_kinase"/>
</dbReference>
<evidence type="ECO:0000313" key="9">
    <source>
        <dbReference type="Proteomes" id="UP000809337"/>
    </source>
</evidence>
<dbReference type="NCBIfam" id="NF009008">
    <property type="entry name" value="PRK12354.1"/>
    <property type="match status" value="1"/>
</dbReference>
<keyword evidence="3 5" id="KW-0808">Transferase</keyword>
<dbReference type="PANTHER" id="PTHR30409:SF1">
    <property type="entry name" value="CARBAMATE KINASE-RELATED"/>
    <property type="match status" value="1"/>
</dbReference>
<dbReference type="FunFam" id="3.40.1160.10:FF:000007">
    <property type="entry name" value="Carbamate kinase"/>
    <property type="match status" value="1"/>
</dbReference>
<comment type="caution">
    <text evidence="8">The sequence shown here is derived from an EMBL/GenBank/DDBJ whole genome shotgun (WGS) entry which is preliminary data.</text>
</comment>
<comment type="similarity">
    <text evidence="2 5">Belongs to the carbamate kinase family.</text>
</comment>
<evidence type="ECO:0000256" key="6">
    <source>
        <dbReference type="SAM" id="MobiDB-lite"/>
    </source>
</evidence>
<dbReference type="InterPro" id="IPR001048">
    <property type="entry name" value="Asp/Glu/Uridylate_kinase"/>
</dbReference>
<dbReference type="PANTHER" id="PTHR30409">
    <property type="entry name" value="CARBAMATE KINASE"/>
    <property type="match status" value="1"/>
</dbReference>
<evidence type="ECO:0000256" key="4">
    <source>
        <dbReference type="ARBA" id="ARBA00022777"/>
    </source>
</evidence>
<dbReference type="GO" id="GO:0005829">
    <property type="term" value="C:cytosol"/>
    <property type="evidence" value="ECO:0007669"/>
    <property type="project" value="TreeGrafter"/>
</dbReference>
<protein>
    <recommendedName>
        <fullName evidence="5">Carbamate kinase</fullName>
    </recommendedName>
</protein>